<gene>
    <name evidence="1" type="ORF">Msi02_53560</name>
</gene>
<protein>
    <submittedName>
        <fullName evidence="1">Uncharacterized protein</fullName>
    </submittedName>
</protein>
<evidence type="ECO:0000313" key="1">
    <source>
        <dbReference type="EMBL" id="GIH64539.1"/>
    </source>
</evidence>
<dbReference type="Proteomes" id="UP000660454">
    <property type="component" value="Unassembled WGS sequence"/>
</dbReference>
<proteinExistence type="predicted"/>
<accession>A0ABQ4GSY9</accession>
<name>A0ABQ4GSY9_9ACTN</name>
<organism evidence="1 2">
    <name type="scientific">Microbispora siamensis</name>
    <dbReference type="NCBI Taxonomy" id="564413"/>
    <lineage>
        <taxon>Bacteria</taxon>
        <taxon>Bacillati</taxon>
        <taxon>Actinomycetota</taxon>
        <taxon>Actinomycetes</taxon>
        <taxon>Streptosporangiales</taxon>
        <taxon>Streptosporangiaceae</taxon>
        <taxon>Microbispora</taxon>
    </lineage>
</organism>
<comment type="caution">
    <text evidence="1">The sequence shown here is derived from an EMBL/GenBank/DDBJ whole genome shotgun (WGS) entry which is preliminary data.</text>
</comment>
<keyword evidence="2" id="KW-1185">Reference proteome</keyword>
<evidence type="ECO:0000313" key="2">
    <source>
        <dbReference type="Proteomes" id="UP000660454"/>
    </source>
</evidence>
<sequence length="66" mass="7097">MTAAARRAFSRAPPPPLAAALSKRDDLEIPVPGLMHGNPAHSRNRLGKLLARSRPPVTHYQHAALA</sequence>
<dbReference type="EMBL" id="BOOF01000032">
    <property type="protein sequence ID" value="GIH64539.1"/>
    <property type="molecule type" value="Genomic_DNA"/>
</dbReference>
<reference evidence="1 2" key="1">
    <citation type="submission" date="2021-01" db="EMBL/GenBank/DDBJ databases">
        <title>Whole genome shotgun sequence of Microbispora siamensis NBRC 104113.</title>
        <authorList>
            <person name="Komaki H."/>
            <person name="Tamura T."/>
        </authorList>
    </citation>
    <scope>NUCLEOTIDE SEQUENCE [LARGE SCALE GENOMIC DNA]</scope>
    <source>
        <strain evidence="1 2">NBRC 104113</strain>
    </source>
</reference>